<accession>A0AC35GSE0</accession>
<dbReference type="WBParaSite" id="PS1159_v2.g8218.t1">
    <property type="protein sequence ID" value="PS1159_v2.g8218.t1"/>
    <property type="gene ID" value="PS1159_v2.g8218"/>
</dbReference>
<proteinExistence type="predicted"/>
<evidence type="ECO:0000313" key="1">
    <source>
        <dbReference type="Proteomes" id="UP000887580"/>
    </source>
</evidence>
<organism evidence="1 2">
    <name type="scientific">Panagrolaimus sp. PS1159</name>
    <dbReference type="NCBI Taxonomy" id="55785"/>
    <lineage>
        <taxon>Eukaryota</taxon>
        <taxon>Metazoa</taxon>
        <taxon>Ecdysozoa</taxon>
        <taxon>Nematoda</taxon>
        <taxon>Chromadorea</taxon>
        <taxon>Rhabditida</taxon>
        <taxon>Tylenchina</taxon>
        <taxon>Panagrolaimomorpha</taxon>
        <taxon>Panagrolaimoidea</taxon>
        <taxon>Panagrolaimidae</taxon>
        <taxon>Panagrolaimus</taxon>
    </lineage>
</organism>
<name>A0AC35GSE0_9BILA</name>
<dbReference type="Proteomes" id="UP000887580">
    <property type="component" value="Unplaced"/>
</dbReference>
<reference evidence="2" key="1">
    <citation type="submission" date="2022-11" db="UniProtKB">
        <authorList>
            <consortium name="WormBaseParasite"/>
        </authorList>
    </citation>
    <scope>IDENTIFICATION</scope>
</reference>
<protein>
    <submittedName>
        <fullName evidence="2">Peptidase S8/S53 domain-containing protein</fullName>
    </submittedName>
</protein>
<evidence type="ECO:0000313" key="2">
    <source>
        <dbReference type="WBParaSite" id="PS1159_v2.g8218.t1"/>
    </source>
</evidence>
<sequence>MVNEHGIIIVQGAGNNGPFASSIRDDTIDINDEMLTVGAMYWSDKKNVIINPLCEIDKKKKCQPLMTDYSSKGPLPNGSCGVTFVAPGAVIANPTWNPSKKIIFNGTSFASSNAAGSIACLLSALKANSIEYNPSILKLVLSNTAFLPDGDNRLQFGNEILQIDSAFEFFKTFKQILPTIVPPKIRFKRTNEKGIIICKTEKSNITFRSFTKIDINDPRVVVIDNSSDSQDYSEEGGDFEQVRSKKKQRFRQDENQKKPNFEKYQQILQRQKEDHVKSQRIRFEKIGDNIYNFCINIKQLNLTHEKTQTPWIVKLVPENHQHVQYSKTITNNLFNVKIDTETLKAGNIYYSEIRGFDPKNQLLGPIFHLPITI</sequence>